<dbReference type="InterPro" id="IPR029063">
    <property type="entry name" value="SAM-dependent_MTases_sf"/>
</dbReference>
<evidence type="ECO:0000256" key="4">
    <source>
        <dbReference type="RuleBase" id="RU362026"/>
    </source>
</evidence>
<comment type="similarity">
    <text evidence="1 4">Belongs to the N(4)/N(6)-methyltransferase family.</text>
</comment>
<gene>
    <name evidence="7" type="ORF">AMJ44_09930</name>
</gene>
<dbReference type="GO" id="GO:0005737">
    <property type="term" value="C:cytoplasm"/>
    <property type="evidence" value="ECO:0007669"/>
    <property type="project" value="TreeGrafter"/>
</dbReference>
<organism evidence="7 8">
    <name type="scientific">candidate division WOR-1 bacterium DG_54_3</name>
    <dbReference type="NCBI Taxonomy" id="1703775"/>
    <lineage>
        <taxon>Bacteria</taxon>
        <taxon>Bacillati</taxon>
        <taxon>Saganbacteria</taxon>
    </lineage>
</organism>
<dbReference type="GO" id="GO:0009307">
    <property type="term" value="P:DNA restriction-modification system"/>
    <property type="evidence" value="ECO:0007669"/>
    <property type="project" value="InterPro"/>
</dbReference>
<dbReference type="GO" id="GO:0004519">
    <property type="term" value="F:endonuclease activity"/>
    <property type="evidence" value="ECO:0007669"/>
    <property type="project" value="InterPro"/>
</dbReference>
<dbReference type="EC" id="2.1.1.-" evidence="4"/>
<sequence>MKLDHAIYCGDNLNWMKKMPDEFVDLCYIDPPFFSNKKYEVIFNDGEEIRSFEDRWKGGIEHYVDWMRDRVFEIHRLLRETGSLYLHCDWHASHYLKVMTDQIFGSNNFRNEIIWHYQRWPAKQKNFQRMHDVILFYSKTHKLNTFNILLESLSKGTLKRWRGKKSKVEYNGDIRLVTQMTNENSPGRPADDVWDIPLLNSQAKERMGYPTQKPEILLLKIIQVSSNKGDLVFDPFCGCGTTLVVAQNLKRKWLGIDVSPTACRLMKRRLSKVTRETIEIVGVRYDLEELKTFKPFEFQNWVIGSLGGTVSERKVKDMGIDGYTFMERNPIQVKQSEHVGRVEVDKFETALRRAKRDKGIIVGFSFTRDAHEEVARVKRANHLDIELMTVQEVRKQLKSSN</sequence>
<dbReference type="Gene3D" id="3.40.50.150">
    <property type="entry name" value="Vaccinia Virus protein VP39"/>
    <property type="match status" value="1"/>
</dbReference>
<evidence type="ECO:0000256" key="3">
    <source>
        <dbReference type="ARBA" id="ARBA00022679"/>
    </source>
</evidence>
<dbReference type="GO" id="GO:0008170">
    <property type="term" value="F:N-methyltransferase activity"/>
    <property type="evidence" value="ECO:0007669"/>
    <property type="project" value="InterPro"/>
</dbReference>
<comment type="caution">
    <text evidence="7">The sequence shown here is derived from an EMBL/GenBank/DDBJ whole genome shotgun (WGS) entry which is preliminary data.</text>
</comment>
<feature type="domain" description="Restriction endonuclease type IV Mrr" evidence="6">
    <location>
        <begin position="313"/>
        <end position="393"/>
    </location>
</feature>
<dbReference type="InterPro" id="IPR002052">
    <property type="entry name" value="DNA_methylase_N6_adenine_CS"/>
</dbReference>
<dbReference type="Pfam" id="PF01555">
    <property type="entry name" value="N6_N4_Mtase"/>
    <property type="match status" value="1"/>
</dbReference>
<dbReference type="PANTHER" id="PTHR13370:SF24">
    <property type="entry name" value="TYPE III RESTRICTION-MODIFICATION ENZYME STYLTI MOD SUBUNIT"/>
    <property type="match status" value="1"/>
</dbReference>
<dbReference type="SUPFAM" id="SSF53335">
    <property type="entry name" value="S-adenosyl-L-methionine-dependent methyltransferases"/>
    <property type="match status" value="2"/>
</dbReference>
<evidence type="ECO:0000259" key="5">
    <source>
        <dbReference type="Pfam" id="PF01555"/>
    </source>
</evidence>
<evidence type="ECO:0000259" key="6">
    <source>
        <dbReference type="Pfam" id="PF04471"/>
    </source>
</evidence>
<dbReference type="CDD" id="cd02440">
    <property type="entry name" value="AdoMet_MTases"/>
    <property type="match status" value="1"/>
</dbReference>
<accession>A0A0S7XTI1</accession>
<dbReference type="InterPro" id="IPR002941">
    <property type="entry name" value="DNA_methylase_N4/N6"/>
</dbReference>
<dbReference type="Pfam" id="PF04471">
    <property type="entry name" value="Mrr_cat"/>
    <property type="match status" value="1"/>
</dbReference>
<evidence type="ECO:0000256" key="2">
    <source>
        <dbReference type="ARBA" id="ARBA00022603"/>
    </source>
</evidence>
<protein>
    <recommendedName>
        <fullName evidence="4">Methyltransferase</fullName>
        <ecNumber evidence="4">2.1.1.-</ecNumber>
    </recommendedName>
</protein>
<dbReference type="PRINTS" id="PR00508">
    <property type="entry name" value="S21N4MTFRASE"/>
</dbReference>
<evidence type="ECO:0000256" key="1">
    <source>
        <dbReference type="ARBA" id="ARBA00006594"/>
    </source>
</evidence>
<dbReference type="GO" id="GO:0032259">
    <property type="term" value="P:methylation"/>
    <property type="evidence" value="ECO:0007669"/>
    <property type="project" value="UniProtKB-KW"/>
</dbReference>
<dbReference type="InterPro" id="IPR001091">
    <property type="entry name" value="RM_Methyltransferase"/>
</dbReference>
<reference evidence="7 8" key="1">
    <citation type="journal article" date="2015" name="Microbiome">
        <title>Genomic resolution of linkages in carbon, nitrogen, and sulfur cycling among widespread estuary sediment bacteria.</title>
        <authorList>
            <person name="Baker B.J."/>
            <person name="Lazar C.S."/>
            <person name="Teske A.P."/>
            <person name="Dick G.J."/>
        </authorList>
    </citation>
    <scope>NUCLEOTIDE SEQUENCE [LARGE SCALE GENOMIC DNA]</scope>
    <source>
        <strain evidence="7">DG_54_3</strain>
    </source>
</reference>
<dbReference type="Proteomes" id="UP000051861">
    <property type="component" value="Unassembled WGS sequence"/>
</dbReference>
<dbReference type="GO" id="GO:0003677">
    <property type="term" value="F:DNA binding"/>
    <property type="evidence" value="ECO:0007669"/>
    <property type="project" value="InterPro"/>
</dbReference>
<dbReference type="PANTHER" id="PTHR13370">
    <property type="entry name" value="RNA METHYLASE-RELATED"/>
    <property type="match status" value="1"/>
</dbReference>
<keyword evidence="2" id="KW-0489">Methyltransferase</keyword>
<keyword evidence="3" id="KW-0808">Transferase</keyword>
<dbReference type="InterPro" id="IPR007560">
    <property type="entry name" value="Restrct_endonuc_IV_Mrr"/>
</dbReference>
<dbReference type="AlphaFoldDB" id="A0A0S7XTI1"/>
<name>A0A0S7XTI1_UNCSA</name>
<proteinExistence type="inferred from homology"/>
<feature type="domain" description="DNA methylase N-4/N-6" evidence="5">
    <location>
        <begin position="24"/>
        <end position="267"/>
    </location>
</feature>
<evidence type="ECO:0000313" key="8">
    <source>
        <dbReference type="Proteomes" id="UP000051861"/>
    </source>
</evidence>
<dbReference type="PROSITE" id="PS00092">
    <property type="entry name" value="N6_MTASE"/>
    <property type="match status" value="1"/>
</dbReference>
<dbReference type="EMBL" id="LIZX01000111">
    <property type="protein sequence ID" value="KPJ65551.1"/>
    <property type="molecule type" value="Genomic_DNA"/>
</dbReference>
<evidence type="ECO:0000313" key="7">
    <source>
        <dbReference type="EMBL" id="KPJ65551.1"/>
    </source>
</evidence>